<feature type="region of interest" description="Disordered" evidence="9">
    <location>
        <begin position="1967"/>
        <end position="2005"/>
    </location>
</feature>
<feature type="repeat" description="ANK" evidence="8">
    <location>
        <begin position="1736"/>
        <end position="1768"/>
    </location>
</feature>
<dbReference type="InterPro" id="IPR047144">
    <property type="entry name" value="BCOR-like"/>
</dbReference>
<dbReference type="PROSITE" id="PS50297">
    <property type="entry name" value="ANK_REP_REGION"/>
    <property type="match status" value="2"/>
</dbReference>
<keyword evidence="2" id="KW-1017">Isopeptide bond</keyword>
<dbReference type="InterPro" id="IPR038227">
    <property type="entry name" value="PUFD_som_sf"/>
</dbReference>
<feature type="compositionally biased region" description="Basic and acidic residues" evidence="9">
    <location>
        <begin position="1553"/>
        <end position="1562"/>
    </location>
</feature>
<feature type="repeat" description="ANK" evidence="8">
    <location>
        <begin position="1703"/>
        <end position="1735"/>
    </location>
</feature>
<evidence type="ECO:0000256" key="2">
    <source>
        <dbReference type="ARBA" id="ARBA00022499"/>
    </source>
</evidence>
<dbReference type="RefSeq" id="XP_005932776.1">
    <property type="nucleotide sequence ID" value="XM_005932714.2"/>
</dbReference>
<feature type="compositionally biased region" description="Polar residues" evidence="9">
    <location>
        <begin position="782"/>
        <end position="794"/>
    </location>
</feature>
<feature type="compositionally biased region" description="Basic and acidic residues" evidence="9">
    <location>
        <begin position="1316"/>
        <end position="1342"/>
    </location>
</feature>
<feature type="compositionally biased region" description="Low complexity" evidence="9">
    <location>
        <begin position="1526"/>
        <end position="1539"/>
    </location>
</feature>
<feature type="compositionally biased region" description="Acidic residues" evidence="9">
    <location>
        <begin position="1241"/>
        <end position="1251"/>
    </location>
</feature>
<dbReference type="Proteomes" id="UP000264840">
    <property type="component" value="Unplaced"/>
</dbReference>
<dbReference type="PANTHER" id="PTHR24117">
    <property type="entry name" value="AGAP007537-PB"/>
    <property type="match status" value="1"/>
</dbReference>
<feature type="compositionally biased region" description="Basic residues" evidence="9">
    <location>
        <begin position="1597"/>
        <end position="1606"/>
    </location>
</feature>
<feature type="compositionally biased region" description="Basic and acidic residues" evidence="9">
    <location>
        <begin position="703"/>
        <end position="722"/>
    </location>
</feature>
<feature type="region of interest" description="Disordered" evidence="9">
    <location>
        <begin position="1405"/>
        <end position="1426"/>
    </location>
</feature>
<keyword evidence="13" id="KW-1185">Reference proteome</keyword>
<dbReference type="PANTHER" id="PTHR24117:SF8">
    <property type="entry name" value="BCL-6 COREPRESSOR"/>
    <property type="match status" value="1"/>
</dbReference>
<comment type="subcellular location">
    <subcellularLocation>
        <location evidence="1">Nucleus</location>
    </subcellularLocation>
</comment>
<dbReference type="SUPFAM" id="SSF48403">
    <property type="entry name" value="Ankyrin repeat"/>
    <property type="match status" value="1"/>
</dbReference>
<reference evidence="12" key="1">
    <citation type="submission" date="2025-08" db="UniProtKB">
        <authorList>
            <consortium name="Ensembl"/>
        </authorList>
    </citation>
    <scope>IDENTIFICATION</scope>
</reference>
<feature type="compositionally biased region" description="Polar residues" evidence="9">
    <location>
        <begin position="1019"/>
        <end position="1051"/>
    </location>
</feature>
<dbReference type="PROSITE" id="PS50088">
    <property type="entry name" value="ANK_REPEAT"/>
    <property type="match status" value="2"/>
</dbReference>
<evidence type="ECO:0000259" key="11">
    <source>
        <dbReference type="Pfam" id="PF16553"/>
    </source>
</evidence>
<keyword evidence="8" id="KW-0040">ANK repeat</keyword>
<evidence type="ECO:0000256" key="7">
    <source>
        <dbReference type="ARBA" id="ARBA00034703"/>
    </source>
</evidence>
<feature type="compositionally biased region" description="Basic and acidic residues" evidence="9">
    <location>
        <begin position="365"/>
        <end position="377"/>
    </location>
</feature>
<dbReference type="InterPro" id="IPR031628">
    <property type="entry name" value="BCOR"/>
</dbReference>
<feature type="region of interest" description="Disordered" evidence="9">
    <location>
        <begin position="1822"/>
        <end position="1848"/>
    </location>
</feature>
<dbReference type="Ensembl" id="ENSHBUT00000015611.1">
    <property type="protein sequence ID" value="ENSHBUP00000000369.1"/>
    <property type="gene ID" value="ENSHBUG00000001523.1"/>
</dbReference>
<dbReference type="SMART" id="SM00248">
    <property type="entry name" value="ANK"/>
    <property type="match status" value="3"/>
</dbReference>
<dbReference type="GO" id="GO:0000122">
    <property type="term" value="P:negative regulation of transcription by RNA polymerase II"/>
    <property type="evidence" value="ECO:0007669"/>
    <property type="project" value="TreeGrafter"/>
</dbReference>
<feature type="region of interest" description="Disordered" evidence="9">
    <location>
        <begin position="1316"/>
        <end position="1360"/>
    </location>
</feature>
<dbReference type="InterPro" id="IPR032365">
    <property type="entry name" value="PUFD"/>
</dbReference>
<evidence type="ECO:0000256" key="9">
    <source>
        <dbReference type="SAM" id="MobiDB-lite"/>
    </source>
</evidence>
<feature type="compositionally biased region" description="Low complexity" evidence="9">
    <location>
        <begin position="872"/>
        <end position="884"/>
    </location>
</feature>
<evidence type="ECO:0000256" key="5">
    <source>
        <dbReference type="ARBA" id="ARBA00022843"/>
    </source>
</evidence>
<name>A0A3Q2USM9_HAPBU</name>
<feature type="compositionally biased region" description="Acidic residues" evidence="9">
    <location>
        <begin position="1830"/>
        <end position="1845"/>
    </location>
</feature>
<feature type="compositionally biased region" description="Pro residues" evidence="9">
    <location>
        <begin position="1972"/>
        <end position="1994"/>
    </location>
</feature>
<feature type="compositionally biased region" description="Basic and acidic residues" evidence="9">
    <location>
        <begin position="1584"/>
        <end position="1596"/>
    </location>
</feature>
<dbReference type="Pfam" id="PF12796">
    <property type="entry name" value="Ank_2"/>
    <property type="match status" value="1"/>
</dbReference>
<feature type="region of interest" description="Disordered" evidence="9">
    <location>
        <begin position="1215"/>
        <end position="1289"/>
    </location>
</feature>
<feature type="region of interest" description="Disordered" evidence="9">
    <location>
        <begin position="1513"/>
        <end position="1540"/>
    </location>
</feature>
<feature type="compositionally biased region" description="Acidic residues" evidence="9">
    <location>
        <begin position="1617"/>
        <end position="1626"/>
    </location>
</feature>
<dbReference type="InterPro" id="IPR002110">
    <property type="entry name" value="Ankyrin_rpt"/>
</dbReference>
<feature type="region of interest" description="Disordered" evidence="9">
    <location>
        <begin position="353"/>
        <end position="377"/>
    </location>
</feature>
<feature type="compositionally biased region" description="Polar residues" evidence="9">
    <location>
        <begin position="521"/>
        <end position="538"/>
    </location>
</feature>
<proteinExistence type="inferred from homology"/>
<feature type="compositionally biased region" description="Polar residues" evidence="9">
    <location>
        <begin position="750"/>
        <end position="759"/>
    </location>
</feature>
<keyword evidence="5" id="KW-0832">Ubl conjugation</keyword>
<feature type="compositionally biased region" description="Basic and acidic residues" evidence="9">
    <location>
        <begin position="1252"/>
        <end position="1261"/>
    </location>
</feature>
<evidence type="ECO:0000313" key="13">
    <source>
        <dbReference type="Proteomes" id="UP000264840"/>
    </source>
</evidence>
<feature type="domain" description="BCL-6 corepressor non-ankyrin-repeat" evidence="10">
    <location>
        <begin position="1489"/>
        <end position="1645"/>
    </location>
</feature>
<feature type="compositionally biased region" description="Acidic residues" evidence="9">
    <location>
        <begin position="1413"/>
        <end position="1424"/>
    </location>
</feature>
<feature type="compositionally biased region" description="Low complexity" evidence="9">
    <location>
        <begin position="1278"/>
        <end position="1289"/>
    </location>
</feature>
<feature type="compositionally biased region" description="Polar residues" evidence="9">
    <location>
        <begin position="229"/>
        <end position="251"/>
    </location>
</feature>
<dbReference type="GO" id="GO:0003714">
    <property type="term" value="F:transcription corepressor activity"/>
    <property type="evidence" value="ECO:0007669"/>
    <property type="project" value="TreeGrafter"/>
</dbReference>
<feature type="region of interest" description="Disordered" evidence="9">
    <location>
        <begin position="1553"/>
        <end position="1658"/>
    </location>
</feature>
<feature type="compositionally biased region" description="Polar residues" evidence="9">
    <location>
        <begin position="490"/>
        <end position="512"/>
    </location>
</feature>
<protein>
    <submittedName>
        <fullName evidence="12">BCL-6 corepressor-like</fullName>
    </submittedName>
</protein>
<feature type="compositionally biased region" description="Polar residues" evidence="9">
    <location>
        <begin position="1060"/>
        <end position="1083"/>
    </location>
</feature>
<dbReference type="GeneTree" id="ENSGT00940000153737"/>
<evidence type="ECO:0000256" key="4">
    <source>
        <dbReference type="ARBA" id="ARBA00022737"/>
    </source>
</evidence>
<feature type="compositionally biased region" description="Low complexity" evidence="9">
    <location>
        <begin position="1564"/>
        <end position="1581"/>
    </location>
</feature>
<feature type="compositionally biased region" description="Polar residues" evidence="9">
    <location>
        <begin position="926"/>
        <end position="953"/>
    </location>
</feature>
<evidence type="ECO:0000256" key="6">
    <source>
        <dbReference type="ARBA" id="ARBA00023242"/>
    </source>
</evidence>
<dbReference type="Gene3D" id="3.10.260.40">
    <property type="entry name" value="BCL-6 corepressor, PCGF1 binding domain"/>
    <property type="match status" value="1"/>
</dbReference>
<feature type="region of interest" description="Disordered" evidence="9">
    <location>
        <begin position="444"/>
        <end position="599"/>
    </location>
</feature>
<evidence type="ECO:0000256" key="1">
    <source>
        <dbReference type="ARBA" id="ARBA00004123"/>
    </source>
</evidence>
<feature type="compositionally biased region" description="Polar residues" evidence="9">
    <location>
        <begin position="856"/>
        <end position="866"/>
    </location>
</feature>
<dbReference type="STRING" id="8153.ENSHBUP00000000369"/>
<dbReference type="FunFam" id="1.25.40.20:FF:000032">
    <property type="entry name" value="BCL-6 corepressor isoform X1"/>
    <property type="match status" value="1"/>
</dbReference>
<feature type="compositionally biased region" description="Basic and acidic residues" evidence="9">
    <location>
        <begin position="1607"/>
        <end position="1616"/>
    </location>
</feature>
<feature type="region of interest" description="Disordered" evidence="9">
    <location>
        <begin position="229"/>
        <end position="337"/>
    </location>
</feature>
<feature type="compositionally biased region" description="Polar residues" evidence="9">
    <location>
        <begin position="1345"/>
        <end position="1354"/>
    </location>
</feature>
<feature type="compositionally biased region" description="Low complexity" evidence="9">
    <location>
        <begin position="264"/>
        <end position="288"/>
    </location>
</feature>
<feature type="region of interest" description="Disordered" evidence="9">
    <location>
        <begin position="1016"/>
        <end position="1083"/>
    </location>
</feature>
<comment type="similarity">
    <text evidence="7">Belongs to the BCOR family.</text>
</comment>
<keyword evidence="4" id="KW-0677">Repeat</keyword>
<dbReference type="OMA" id="CTEEKHP"/>
<feature type="compositionally biased region" description="Polar residues" evidence="9">
    <location>
        <begin position="353"/>
        <end position="364"/>
    </location>
</feature>
<dbReference type="GeneID" id="102306635"/>
<dbReference type="InterPro" id="IPR036770">
    <property type="entry name" value="Ankyrin_rpt-contain_sf"/>
</dbReference>
<evidence type="ECO:0000256" key="8">
    <source>
        <dbReference type="PROSITE-ProRule" id="PRU00023"/>
    </source>
</evidence>
<dbReference type="Pfam" id="PF16553">
    <property type="entry name" value="PUFD"/>
    <property type="match status" value="1"/>
</dbReference>
<feature type="compositionally biased region" description="Polar residues" evidence="9">
    <location>
        <begin position="289"/>
        <end position="299"/>
    </location>
</feature>
<feature type="compositionally biased region" description="Basic and acidic residues" evidence="9">
    <location>
        <begin position="1215"/>
        <end position="1225"/>
    </location>
</feature>
<keyword evidence="3" id="KW-0597">Phosphoprotein</keyword>
<feature type="region of interest" description="Disordered" evidence="9">
    <location>
        <begin position="747"/>
        <end position="988"/>
    </location>
</feature>
<feature type="compositionally biased region" description="Low complexity" evidence="9">
    <location>
        <begin position="904"/>
        <end position="918"/>
    </location>
</feature>
<feature type="compositionally biased region" description="Polar residues" evidence="9">
    <location>
        <begin position="885"/>
        <end position="901"/>
    </location>
</feature>
<feature type="region of interest" description="Disordered" evidence="9">
    <location>
        <begin position="703"/>
        <end position="727"/>
    </location>
</feature>
<feature type="compositionally biased region" description="Basic and acidic residues" evidence="9">
    <location>
        <begin position="760"/>
        <end position="774"/>
    </location>
</feature>
<evidence type="ECO:0000259" key="10">
    <source>
        <dbReference type="Pfam" id="PF15808"/>
    </source>
</evidence>
<accession>A0A3Q2USM9</accession>
<dbReference type="OrthoDB" id="3666223at2759"/>
<reference evidence="12" key="2">
    <citation type="submission" date="2025-09" db="UniProtKB">
        <authorList>
            <consortium name="Ensembl"/>
        </authorList>
    </citation>
    <scope>IDENTIFICATION</scope>
</reference>
<evidence type="ECO:0000256" key="3">
    <source>
        <dbReference type="ARBA" id="ARBA00022553"/>
    </source>
</evidence>
<feature type="domain" description="BCL-6 corepressor PCGF1 binding" evidence="11">
    <location>
        <begin position="1851"/>
        <end position="1963"/>
    </location>
</feature>
<sequence length="2306" mass="251302">MVDASAAHRMNPLAALSIDRNALVGENLRPHGGIFYPGIHPLSSEKPQEPGTSLPLGYDLLYKPDVSLLEGQKSANGYVGLYKSPAPGLQKPLLVPAAAGDGLGLDRRVGSSDKQPELGLNGTSSFLRLPWISPYTDATMYPFLDMAYKASFLSQQPPFIHQQLAYQSLCASRLGNSTPGEERLFYLPPYLPAHISSPLGPPIRISTATPASTVLSPLPHCQDKTLQGIGSQVHQEPSAFSTSPQIHQDTQAHAVHHTERQHESSSSSGGKSTQTTSTKNTLSKTTGGNSSTHVSSSAGTDALESSPVTLPSSSLPTPHHLSNSSAELQKSLSRSTSLSSTSISVCHPFYMSSERSSPIHSGSSKTKDVTSDCSNKEKCISPAKTSLDRVGPHKAAKNPREKPLDLSAKEMEGFPSGFPTRLETLSKLGYVPPSHYKLLTSQDQQIKESLTRPVSTSAKTSDHPEMISTAGPSWATPGPSSAVISDHSRASQSMKNRSVDNTVHQQHPSGSPGSKRVELASISSTVSGGQPSGASPSLNAKVGWPQVPPTDSDKVPPNSKGETHSGKQILTSAKPEVKESQTKHQQPFRLENGNGSSQMYSDSYLPPGLGYTNRYVPYSVAENISMQRLSIASKGHVYPHPLLLGSSSFYSSNIPPRHGLPYGVHSYPNSQEITSTPVSNYSSLTSKEQLEIRSKSQDKLWTLEKPDVDSSRTRDNEKDKSKASGKGLSAVRDDIVCIDLVHDEAEDDFSTSNCGSTSTRTEDFSKHVQIRETEPGPPKGILSTQGTEQRLGSLSHTSHHTSSSPPPTGQDSTVVIPEEEEEEAISPFPDIPEEETMRCARTSPQQFSRKCKTGASAGSGNQTLNATGGGKSVTSEVRSEVSSSKNIQPQQSPSRNISSLVPGSRENSSSDCTSSNNSMGVVCTMSPKSSAHHGSTQSESPVYSSMGQSSRDFSPQVPACRSFNSRPSPGGAQLYANSNPRGPSSCNGNANSPNFRNFVGPCCRNLTVRAPTFEPKLFSSPTRENVNSMPTSYRSNSPHGENCNAVQSNANPRAPAFGKFSSQSYGRSLSKSQPSGNYQTAGASSTLRVPTYGNSFIQGPTCQHLSPTSDGLNTMPVDPMLELLVNKDLSSTISCGNEKEFNMQDCVDPLADEEDGHSKSRVSGLTKRIANSSGYVGDRFKCVTTELYADSSKLSREQRALQRAMLRFSELELKEKEGDRGRGGGEGDEEEVEKELAEGQQGEEEEKEEEEGEKKTDEAGWERCQQSEGRRGGGGGRTPTAAAAEAPRGLHSPCPHNHLPVLPLCCNSDNIPIPKEKNDGFMEKEKKNEHERGTGQEKKTEKTCFGSQTEQQQRFFPPSRGLFQGNTSTLMSSPGLTGSNLNMEISRRRIFSLEPFHQSSIINSRLKRGREEDREEEMEVEEGTENLSKKAKFTNESSLEDVKKLKVCIELNGLRLNKPRLPGEFNQWLPTGQRSAEANRKFRTDVPSIRARSDISEGWCEPTFMRRDGTRVFHMAPHPSSPTHLPRQPSSSVPRQPAPTSFATFTSFHLQDKHQKLKESHKVSNFLPSLPSLPPSFSSSPDPHPFRCHDDDPDKPKGKRPCKTKHTRGEAAKAEGQDEGGSDEEERNGKVALSDSSRSPSHQPPSPQHTHNARPVPPEVRRLIVNKNAGETLLQRAARLGYEEVVLYCLERRICDVNHRDNAGYCALHEACARGWLGIVRHLVEHGANVNCSAQDGTRPLHDAVENDHVEVVRFLLACGADPTLTSYSGRAPINMTHSAAMETFLEDYLSDLQGRSEGDPGIYWEFYGSSVCEPSSEEGVYNILADPPGPEEEEEDEEEEEEEEQRARREVFEFELSDRPLLPCYNIQVSLSQGPRNWLLLADVLGRLRMTSRSFRRLFPQLNVQSIPEDEFYRQASLSQLLTGPDEQELASFRPDVKDPLELVEATPELAGMLGSSVEFVDSRWDSLEASPPPTPSPPHSPRPLQRVPPPLSPEQHGPDAGPKVGNVVLSQTESRGQGFKNLGYSTPAEKAETKLNPSIWEPLKQGIKIAVGPSTTKPNMTLNASLWEPQRQRSKNPQVIGSANPDSKMDSNLWEQPQQGNKTVQITSVKSDVMAGTSMWEPQRLRSRNPGNSDAKLDTAVLETPRLRNKNIGNSTPTHSNGAVDANVWKRENQGNISNRVLDSTNPAAAVDCSAWEPQRLRSKNAGISGPAKSDVRVDATTWECQGIKRMGSNSGAPKREANPCVTQGECTKNIKMDPAWQRNLTNVRVHIRDLGMKVGTVPRDLKKEPGKVVGKGARIKGKS</sequence>
<dbReference type="GO" id="GO:0005634">
    <property type="term" value="C:nucleus"/>
    <property type="evidence" value="ECO:0007669"/>
    <property type="project" value="UniProtKB-SubCell"/>
</dbReference>
<dbReference type="Pfam" id="PF15808">
    <property type="entry name" value="BCOR"/>
    <property type="match status" value="1"/>
</dbReference>
<evidence type="ECO:0000313" key="12">
    <source>
        <dbReference type="Ensembl" id="ENSHBUP00000000369.1"/>
    </source>
</evidence>
<dbReference type="Gene3D" id="1.25.40.20">
    <property type="entry name" value="Ankyrin repeat-containing domain"/>
    <property type="match status" value="1"/>
</dbReference>
<keyword evidence="6" id="KW-0539">Nucleus</keyword>
<organism evidence="12 13">
    <name type="scientific">Haplochromis burtoni</name>
    <name type="common">Burton's mouthbrooder</name>
    <name type="synonym">Chromis burtoni</name>
    <dbReference type="NCBI Taxonomy" id="8153"/>
    <lineage>
        <taxon>Eukaryota</taxon>
        <taxon>Metazoa</taxon>
        <taxon>Chordata</taxon>
        <taxon>Craniata</taxon>
        <taxon>Vertebrata</taxon>
        <taxon>Euteleostomi</taxon>
        <taxon>Actinopterygii</taxon>
        <taxon>Neopterygii</taxon>
        <taxon>Teleostei</taxon>
        <taxon>Neoteleostei</taxon>
        <taxon>Acanthomorphata</taxon>
        <taxon>Ovalentaria</taxon>
        <taxon>Cichlomorphae</taxon>
        <taxon>Cichliformes</taxon>
        <taxon>Cichlidae</taxon>
        <taxon>African cichlids</taxon>
        <taxon>Pseudocrenilabrinae</taxon>
        <taxon>Haplochromini</taxon>
        <taxon>Haplochromis</taxon>
    </lineage>
</organism>
<feature type="compositionally biased region" description="Low complexity" evidence="9">
    <location>
        <begin position="303"/>
        <end position="337"/>
    </location>
</feature>
<feature type="compositionally biased region" description="Polar residues" evidence="9">
    <location>
        <begin position="975"/>
        <end position="988"/>
    </location>
</feature>